<feature type="domain" description="C2H2-type" evidence="1">
    <location>
        <begin position="77"/>
        <end position="99"/>
    </location>
</feature>
<accession>A0AAU4JZU5</accession>
<evidence type="ECO:0000313" key="3">
    <source>
        <dbReference type="Proteomes" id="UP001432128"/>
    </source>
</evidence>
<sequence length="115" mass="12436">MTLPNQPELAVDDRVVLSVPPVLNRGRDTGTVLALTSDSTRAAVEWDRGAAFWHDVRVLKRVGGLIHVTVAAVLAVCSHCDVSFGLPPYLEGHRWVCPHGHPNEPTVAVESGDPR</sequence>
<dbReference type="RefSeq" id="WP_328856861.1">
    <property type="nucleotide sequence ID" value="NZ_CP108021.1"/>
</dbReference>
<proteinExistence type="predicted"/>
<name>A0AAU4JZU5_9NOCA</name>
<dbReference type="PROSITE" id="PS00028">
    <property type="entry name" value="ZINC_FINGER_C2H2_1"/>
    <property type="match status" value="1"/>
</dbReference>
<keyword evidence="3" id="KW-1185">Reference proteome</keyword>
<gene>
    <name evidence="2" type="ORF">OG579_16835</name>
</gene>
<dbReference type="EMBL" id="CP108021">
    <property type="protein sequence ID" value="WUM19352.1"/>
    <property type="molecule type" value="Genomic_DNA"/>
</dbReference>
<evidence type="ECO:0000313" key="2">
    <source>
        <dbReference type="EMBL" id="WUM19352.1"/>
    </source>
</evidence>
<protein>
    <recommendedName>
        <fullName evidence="1">C2H2-type domain-containing protein</fullName>
    </recommendedName>
</protein>
<dbReference type="InterPro" id="IPR013087">
    <property type="entry name" value="Znf_C2H2_type"/>
</dbReference>
<dbReference type="Proteomes" id="UP001432128">
    <property type="component" value="Chromosome"/>
</dbReference>
<organism evidence="2 3">
    <name type="scientific">Williamsia herbipolensis</name>
    <dbReference type="NCBI Taxonomy" id="1603258"/>
    <lineage>
        <taxon>Bacteria</taxon>
        <taxon>Bacillati</taxon>
        <taxon>Actinomycetota</taxon>
        <taxon>Actinomycetes</taxon>
        <taxon>Mycobacteriales</taxon>
        <taxon>Nocardiaceae</taxon>
        <taxon>Williamsia</taxon>
    </lineage>
</organism>
<evidence type="ECO:0000259" key="1">
    <source>
        <dbReference type="PROSITE" id="PS00028"/>
    </source>
</evidence>
<dbReference type="KEGG" id="whr:OG579_16835"/>
<dbReference type="AlphaFoldDB" id="A0AAU4JZU5"/>
<reference evidence="2 3" key="1">
    <citation type="submission" date="2022-10" db="EMBL/GenBank/DDBJ databases">
        <title>The complete genomes of actinobacterial strains from the NBC collection.</title>
        <authorList>
            <person name="Joergensen T.S."/>
            <person name="Alvarez Arevalo M."/>
            <person name="Sterndorff E.B."/>
            <person name="Faurdal D."/>
            <person name="Vuksanovic O."/>
            <person name="Mourched A.-S."/>
            <person name="Charusanti P."/>
            <person name="Shaw S."/>
            <person name="Blin K."/>
            <person name="Weber T."/>
        </authorList>
    </citation>
    <scope>NUCLEOTIDE SEQUENCE [LARGE SCALE GENOMIC DNA]</scope>
    <source>
        <strain evidence="2 3">NBC_00319</strain>
    </source>
</reference>